<reference evidence="8 9" key="1">
    <citation type="submission" date="2008-01" db="EMBL/GenBank/DDBJ databases">
        <authorList>
            <person name="Wagner-Dobler I."/>
            <person name="Ferriera S."/>
            <person name="Johnson J."/>
            <person name="Kravitz S."/>
            <person name="Beeson K."/>
            <person name="Sutton G."/>
            <person name="Rogers Y.-H."/>
            <person name="Friedman R."/>
            <person name="Frazier M."/>
            <person name="Venter J.C."/>
        </authorList>
    </citation>
    <scope>NUCLEOTIDE SEQUENCE [LARGE SCALE GENOMIC DNA]</scope>
    <source>
        <strain evidence="9">DSM 17067 / NCIMB 14079 / DFL-11</strain>
    </source>
</reference>
<dbReference type="InterPro" id="IPR009003">
    <property type="entry name" value="Peptidase_S1_PA"/>
</dbReference>
<keyword evidence="5 6" id="KW-0720">Serine protease</keyword>
<dbReference type="RefSeq" id="WP_008190856.1">
    <property type="nucleotide sequence ID" value="NZ_CM011002.1"/>
</dbReference>
<dbReference type="GO" id="GO:0008236">
    <property type="term" value="F:serine-type peptidase activity"/>
    <property type="evidence" value="ECO:0007669"/>
    <property type="project" value="UniProtKB-KW"/>
</dbReference>
<feature type="domain" description="DUF5648" evidence="7">
    <location>
        <begin position="248"/>
        <end position="387"/>
    </location>
</feature>
<dbReference type="SUPFAM" id="SSF50494">
    <property type="entry name" value="Trypsin-like serine proteases"/>
    <property type="match status" value="1"/>
</dbReference>
<comment type="caution">
    <text evidence="8">The sequence shown here is derived from an EMBL/GenBank/DDBJ whole genome shotgun (WGS) entry which is preliminary data.</text>
</comment>
<dbReference type="EC" id="3.4.21.-" evidence="6"/>
<dbReference type="PANTHER" id="PTHR15462">
    <property type="entry name" value="SERINE PROTEASE"/>
    <property type="match status" value="1"/>
</dbReference>
<reference evidence="8 9" key="2">
    <citation type="submission" date="2013-04" db="EMBL/GenBank/DDBJ databases">
        <authorList>
            <person name="Fiebig A."/>
            <person name="Pradella S."/>
            <person name="Wagner-Doebler I."/>
        </authorList>
    </citation>
    <scope>NUCLEOTIDE SEQUENCE [LARGE SCALE GENOMIC DNA]</scope>
    <source>
        <strain evidence="9">DSM 17067 / NCIMB 14079 / DFL-11</strain>
    </source>
</reference>
<dbReference type="PRINTS" id="PR00839">
    <property type="entry name" value="V8PROTEASE"/>
</dbReference>
<sequence>MTYEVDDDLYPATTGIYIEATWYGYGTYTGSGVLVGRNDILTAAHVVYDPIWGIADDIVLYPSYDPDDFFNDTVEWSTVHYFPDFDPDADGRLYWGDFNSGTLGETELDIALFTLSEAAGDVYGWMGMDYGFNGGNVGVLGYPGIYGRQPMYDTGSVSNAPFNDYAFLYNGDLEVNSGNSGGPIFYDYGDGPYVVGIVSTGIAAVDIAGHEYWLRDYMRDNDVALSGGTFDPTSSGGTVTIDLVEDGVYRFYNSSTGTHFYTSAYAEATSINTSSSQYSYEGVAYKSVDSTGSNAAEFYRFYNSDTGTHFFTASAAERDSVISTLPQFNYEGVAYHLHSTADADDIALYRFFNTEKGTHFYTAVQAERDNVINTLSQYTYEGIVGYVDIA</sequence>
<name>A0A5E8GX90_ROSAD</name>
<evidence type="ECO:0000259" key="7">
    <source>
        <dbReference type="Pfam" id="PF18885"/>
    </source>
</evidence>
<dbReference type="Proteomes" id="UP000004703">
    <property type="component" value="Chromosome"/>
</dbReference>
<comment type="similarity">
    <text evidence="1 6">Belongs to the peptidase S1B family.</text>
</comment>
<dbReference type="Pfam" id="PF13365">
    <property type="entry name" value="Trypsin_2"/>
    <property type="match status" value="1"/>
</dbReference>
<dbReference type="GO" id="GO:0006508">
    <property type="term" value="P:proteolysis"/>
    <property type="evidence" value="ECO:0007669"/>
    <property type="project" value="UniProtKB-KW"/>
</dbReference>
<evidence type="ECO:0000313" key="8">
    <source>
        <dbReference type="EMBL" id="EEE44063.1"/>
    </source>
</evidence>
<keyword evidence="3" id="KW-0732">Signal</keyword>
<protein>
    <recommendedName>
        <fullName evidence="6">Serine protease</fullName>
        <ecNumber evidence="6">3.4.21.-</ecNumber>
    </recommendedName>
</protein>
<evidence type="ECO:0000256" key="4">
    <source>
        <dbReference type="ARBA" id="ARBA00022801"/>
    </source>
</evidence>
<dbReference type="Pfam" id="PF18885">
    <property type="entry name" value="DUF5648"/>
    <property type="match status" value="1"/>
</dbReference>
<evidence type="ECO:0000313" key="9">
    <source>
        <dbReference type="Proteomes" id="UP000004703"/>
    </source>
</evidence>
<organism evidence="8 9">
    <name type="scientific">Roseibium alexandrii (strain DSM 17067 / NCIMB 14079 / DFL-11)</name>
    <name type="common">Labrenzia alexandrii</name>
    <dbReference type="NCBI Taxonomy" id="244592"/>
    <lineage>
        <taxon>Bacteria</taxon>
        <taxon>Pseudomonadati</taxon>
        <taxon>Pseudomonadota</taxon>
        <taxon>Alphaproteobacteria</taxon>
        <taxon>Hyphomicrobiales</taxon>
        <taxon>Stappiaceae</taxon>
        <taxon>Roseibium</taxon>
    </lineage>
</organism>
<evidence type="ECO:0000256" key="1">
    <source>
        <dbReference type="ARBA" id="ARBA00008764"/>
    </source>
</evidence>
<proteinExistence type="inferred from homology"/>
<dbReference type="AlphaFoldDB" id="A0A5E8GX90"/>
<accession>A0A5E8GX90</accession>
<dbReference type="Gene3D" id="2.40.10.10">
    <property type="entry name" value="Trypsin-like serine proteases"/>
    <property type="match status" value="2"/>
</dbReference>
<gene>
    <name evidence="8" type="ORF">SADFL11_1349</name>
</gene>
<dbReference type="InterPro" id="IPR043708">
    <property type="entry name" value="DUF5648"/>
</dbReference>
<dbReference type="InterPro" id="IPR043504">
    <property type="entry name" value="Peptidase_S1_PA_chymotrypsin"/>
</dbReference>
<dbReference type="InterPro" id="IPR050966">
    <property type="entry name" value="Glutamyl_endopeptidase"/>
</dbReference>
<evidence type="ECO:0000256" key="3">
    <source>
        <dbReference type="ARBA" id="ARBA00022729"/>
    </source>
</evidence>
<evidence type="ECO:0000256" key="6">
    <source>
        <dbReference type="RuleBase" id="RU004296"/>
    </source>
</evidence>
<keyword evidence="2 6" id="KW-0645">Protease</keyword>
<dbReference type="PANTHER" id="PTHR15462:SF8">
    <property type="entry name" value="SERINE PROTEASE"/>
    <property type="match status" value="1"/>
</dbReference>
<dbReference type="EMBL" id="ACCU02000003">
    <property type="protein sequence ID" value="EEE44063.1"/>
    <property type="molecule type" value="Genomic_DNA"/>
</dbReference>
<keyword evidence="4 6" id="KW-0378">Hydrolase</keyword>
<dbReference type="InterPro" id="IPR008256">
    <property type="entry name" value="Peptidase_S1B"/>
</dbReference>
<evidence type="ECO:0000256" key="2">
    <source>
        <dbReference type="ARBA" id="ARBA00022670"/>
    </source>
</evidence>
<evidence type="ECO:0000256" key="5">
    <source>
        <dbReference type="ARBA" id="ARBA00022825"/>
    </source>
</evidence>